<reference evidence="2" key="2">
    <citation type="submission" date="2025-09" db="UniProtKB">
        <authorList>
            <consortium name="Ensembl"/>
        </authorList>
    </citation>
    <scope>IDENTIFICATION</scope>
</reference>
<dbReference type="Proteomes" id="UP000694620">
    <property type="component" value="Unassembled WGS sequence"/>
</dbReference>
<dbReference type="Pfam" id="PF02318">
    <property type="entry name" value="FYVE_2"/>
    <property type="match status" value="1"/>
</dbReference>
<name>A0A8C4TKG7_ERPCA</name>
<dbReference type="Gene3D" id="3.30.40.10">
    <property type="entry name" value="Zinc/RING finger domain, C3HC4 (zinc finger)"/>
    <property type="match status" value="1"/>
</dbReference>
<dbReference type="PROSITE" id="PS50916">
    <property type="entry name" value="RABBD"/>
    <property type="match status" value="1"/>
</dbReference>
<dbReference type="GO" id="GO:0030864">
    <property type="term" value="C:cortical actin cytoskeleton"/>
    <property type="evidence" value="ECO:0007669"/>
    <property type="project" value="TreeGrafter"/>
</dbReference>
<organism evidence="2 3">
    <name type="scientific">Erpetoichthys calabaricus</name>
    <name type="common">Rope fish</name>
    <name type="synonym">Calamoichthys calabaricus</name>
    <dbReference type="NCBI Taxonomy" id="27687"/>
    <lineage>
        <taxon>Eukaryota</taxon>
        <taxon>Metazoa</taxon>
        <taxon>Chordata</taxon>
        <taxon>Craniata</taxon>
        <taxon>Vertebrata</taxon>
        <taxon>Euteleostomi</taxon>
        <taxon>Actinopterygii</taxon>
        <taxon>Polypteriformes</taxon>
        <taxon>Polypteridae</taxon>
        <taxon>Erpetoichthys</taxon>
    </lineage>
</organism>
<dbReference type="InterPro" id="IPR010911">
    <property type="entry name" value="Rab_BD"/>
</dbReference>
<dbReference type="PANTHER" id="PTHR14555:SF1">
    <property type="entry name" value="MELANOPHILIN"/>
    <property type="match status" value="1"/>
</dbReference>
<dbReference type="Ensembl" id="ENSECRT00000033629.1">
    <property type="protein sequence ID" value="ENSECRP00000032905.1"/>
    <property type="gene ID" value="ENSECRG00000022290.1"/>
</dbReference>
<sequence length="166" mass="19180">MGMKLDLSKLMDEEAKHIWQIIQRDFDMRKKEDDRLGQLKSQIKKEDVKRELLGEQTSLTNSYCIRCLQPFRFLVNSKCQCQDCGLYTCKACSRYHKKERGWVCDLCRLSRVVNMGTLDWYHEHVRSRSSALAVPRTVTVVTCAPAWAGLSHICSFVKFATSLPEG</sequence>
<proteinExistence type="predicted"/>
<dbReference type="InterPro" id="IPR011011">
    <property type="entry name" value="Znf_FYVE_PHD"/>
</dbReference>
<dbReference type="InterPro" id="IPR041282">
    <property type="entry name" value="FYVE_2"/>
</dbReference>
<dbReference type="SUPFAM" id="SSF57903">
    <property type="entry name" value="FYVE/PHD zinc finger"/>
    <property type="match status" value="1"/>
</dbReference>
<dbReference type="GO" id="GO:0017022">
    <property type="term" value="F:myosin binding"/>
    <property type="evidence" value="ECO:0007669"/>
    <property type="project" value="TreeGrafter"/>
</dbReference>
<reference evidence="2" key="1">
    <citation type="submission" date="2025-08" db="UniProtKB">
        <authorList>
            <consortium name="Ensembl"/>
        </authorList>
    </citation>
    <scope>IDENTIFICATION</scope>
</reference>
<dbReference type="InterPro" id="IPR051745">
    <property type="entry name" value="Intracell_Transport_Effector"/>
</dbReference>
<evidence type="ECO:0000313" key="3">
    <source>
        <dbReference type="Proteomes" id="UP000694620"/>
    </source>
</evidence>
<dbReference type="GO" id="GO:0031267">
    <property type="term" value="F:small GTPase binding"/>
    <property type="evidence" value="ECO:0007669"/>
    <property type="project" value="InterPro"/>
</dbReference>
<dbReference type="GeneTree" id="ENSGT00950000183138"/>
<protein>
    <submittedName>
        <fullName evidence="2">Melanophilin-like</fullName>
    </submittedName>
</protein>
<dbReference type="InterPro" id="IPR013083">
    <property type="entry name" value="Znf_RING/FYVE/PHD"/>
</dbReference>
<dbReference type="GO" id="GO:0006886">
    <property type="term" value="P:intracellular protein transport"/>
    <property type="evidence" value="ECO:0007669"/>
    <property type="project" value="InterPro"/>
</dbReference>
<dbReference type="GO" id="GO:0003779">
    <property type="term" value="F:actin binding"/>
    <property type="evidence" value="ECO:0007669"/>
    <property type="project" value="TreeGrafter"/>
</dbReference>
<keyword evidence="3" id="KW-1185">Reference proteome</keyword>
<dbReference type="PANTHER" id="PTHR14555">
    <property type="entry name" value="MYELIN-ASSOCIATED OLIGODENDROCYTIC BASIC PROTEIN MOBP -RELATED"/>
    <property type="match status" value="1"/>
</dbReference>
<accession>A0A8C4TKG7</accession>
<evidence type="ECO:0000259" key="1">
    <source>
        <dbReference type="PROSITE" id="PS50916"/>
    </source>
</evidence>
<evidence type="ECO:0000313" key="2">
    <source>
        <dbReference type="Ensembl" id="ENSECRP00000032905.1"/>
    </source>
</evidence>
<feature type="domain" description="RabBD" evidence="1">
    <location>
        <begin position="4"/>
        <end position="124"/>
    </location>
</feature>
<dbReference type="AlphaFoldDB" id="A0A8C4TKG7"/>
<dbReference type="FunFam" id="3.30.40.10:FF:000018">
    <property type="entry name" value="Synaptotagmin-like 5, isoform CRA_a"/>
    <property type="match status" value="1"/>
</dbReference>